<dbReference type="Proteomes" id="UP000321793">
    <property type="component" value="Unassembled WGS sequence"/>
</dbReference>
<keyword evidence="2" id="KW-1185">Reference proteome</keyword>
<dbReference type="OrthoDB" id="3242676at2"/>
<proteinExistence type="predicted"/>
<sequence length="203" mass="21736">MPLPPLPPLSGQATRLVELGVHELAGLTAADLRQRANASAEGLLVTPAPASALASLLRLDGKEGFVVEDMTDVDVFAPIEEAARPDGVYVVDGLDRGDGHRNRTPAEALPDIVAAQRSPLTLEEGLHWAIQNPAVLERNHCFMTIGSRLRKPQGGFDARTPALWISNGTGRDGRARAGAPKLGWCWWGNRHTWLGIASCASWG</sequence>
<reference evidence="1 2" key="1">
    <citation type="submission" date="2019-07" db="EMBL/GenBank/DDBJ databases">
        <title>Whole genome shotgun sequence of Knoellia locipacati NBRC 109775.</title>
        <authorList>
            <person name="Hosoyama A."/>
            <person name="Uohara A."/>
            <person name="Ohji S."/>
            <person name="Ichikawa N."/>
        </authorList>
    </citation>
    <scope>NUCLEOTIDE SEQUENCE [LARGE SCALE GENOMIC DNA]</scope>
    <source>
        <strain evidence="1 2">NBRC 109775</strain>
    </source>
</reference>
<dbReference type="RefSeq" id="WP_147063492.1">
    <property type="nucleotide sequence ID" value="NZ_BAABDN010000001.1"/>
</dbReference>
<accession>A0A512SZI2</accession>
<dbReference type="Pfam" id="PF18959">
    <property type="entry name" value="DUF5701"/>
    <property type="match status" value="1"/>
</dbReference>
<comment type="caution">
    <text evidence="1">The sequence shown here is derived from an EMBL/GenBank/DDBJ whole genome shotgun (WGS) entry which is preliminary data.</text>
</comment>
<name>A0A512SZI2_9MICO</name>
<dbReference type="InterPro" id="IPR043755">
    <property type="entry name" value="DUF5701"/>
</dbReference>
<dbReference type="EMBL" id="BKBA01000004">
    <property type="protein sequence ID" value="GEQ13330.1"/>
    <property type="molecule type" value="Genomic_DNA"/>
</dbReference>
<gene>
    <name evidence="1" type="ORF">KLO01_13770</name>
</gene>
<evidence type="ECO:0000313" key="2">
    <source>
        <dbReference type="Proteomes" id="UP000321793"/>
    </source>
</evidence>
<organism evidence="1 2">
    <name type="scientific">Knoellia locipacati</name>
    <dbReference type="NCBI Taxonomy" id="882824"/>
    <lineage>
        <taxon>Bacteria</taxon>
        <taxon>Bacillati</taxon>
        <taxon>Actinomycetota</taxon>
        <taxon>Actinomycetes</taxon>
        <taxon>Micrococcales</taxon>
        <taxon>Intrasporangiaceae</taxon>
        <taxon>Knoellia</taxon>
    </lineage>
</organism>
<protein>
    <submittedName>
        <fullName evidence="1">Uncharacterized protein</fullName>
    </submittedName>
</protein>
<evidence type="ECO:0000313" key="1">
    <source>
        <dbReference type="EMBL" id="GEQ13330.1"/>
    </source>
</evidence>
<dbReference type="AlphaFoldDB" id="A0A512SZI2"/>